<dbReference type="Proteomes" id="UP000183461">
    <property type="component" value="Unassembled WGS sequence"/>
</dbReference>
<dbReference type="GO" id="GO:0005829">
    <property type="term" value="C:cytosol"/>
    <property type="evidence" value="ECO:0007669"/>
    <property type="project" value="TreeGrafter"/>
</dbReference>
<proteinExistence type="inferred from homology"/>
<evidence type="ECO:0000256" key="5">
    <source>
        <dbReference type="ARBA" id="ARBA00048594"/>
    </source>
</evidence>
<name>A0A1K1Q425_RUMFL</name>
<accession>A0A1K1Q425</accession>
<comment type="similarity">
    <text evidence="2">Belongs to the guanylate kinase family.</text>
</comment>
<dbReference type="SUPFAM" id="SSF52540">
    <property type="entry name" value="P-loop containing nucleoside triphosphate hydrolases"/>
    <property type="match status" value="1"/>
</dbReference>
<keyword evidence="3" id="KW-0808">Transferase</keyword>
<dbReference type="AlphaFoldDB" id="A0A1K1Q425"/>
<dbReference type="InterPro" id="IPR008144">
    <property type="entry name" value="Guanylate_kin-like_dom"/>
</dbReference>
<reference evidence="7 8" key="1">
    <citation type="submission" date="2016-11" db="EMBL/GenBank/DDBJ databases">
        <authorList>
            <person name="Jaros S."/>
            <person name="Januszkiewicz K."/>
            <person name="Wedrychowicz H."/>
        </authorList>
    </citation>
    <scope>NUCLEOTIDE SEQUENCE [LARGE SCALE GENOMIC DNA]</scope>
    <source>
        <strain evidence="7 8">YL228</strain>
    </source>
</reference>
<evidence type="ECO:0000256" key="4">
    <source>
        <dbReference type="ARBA" id="ARBA00022777"/>
    </source>
</evidence>
<dbReference type="PROSITE" id="PS50052">
    <property type="entry name" value="GUANYLATE_KINASE_2"/>
    <property type="match status" value="1"/>
</dbReference>
<dbReference type="GO" id="GO:0004385">
    <property type="term" value="F:GMP kinase activity"/>
    <property type="evidence" value="ECO:0007669"/>
    <property type="project" value="UniProtKB-EC"/>
</dbReference>
<dbReference type="EMBL" id="FPIP01000013">
    <property type="protein sequence ID" value="SFW54441.1"/>
    <property type="molecule type" value="Genomic_DNA"/>
</dbReference>
<comment type="catalytic activity">
    <reaction evidence="5">
        <text>GMP + ATP = GDP + ADP</text>
        <dbReference type="Rhea" id="RHEA:20780"/>
        <dbReference type="ChEBI" id="CHEBI:30616"/>
        <dbReference type="ChEBI" id="CHEBI:58115"/>
        <dbReference type="ChEBI" id="CHEBI:58189"/>
        <dbReference type="ChEBI" id="CHEBI:456216"/>
        <dbReference type="EC" id="2.7.4.8"/>
    </reaction>
</comment>
<feature type="domain" description="Guanylate kinase-like" evidence="6">
    <location>
        <begin position="2"/>
        <end position="190"/>
    </location>
</feature>
<dbReference type="PROSITE" id="PS00856">
    <property type="entry name" value="GUANYLATE_KINASE_1"/>
    <property type="match status" value="1"/>
</dbReference>
<dbReference type="Pfam" id="PF00625">
    <property type="entry name" value="Guanylate_kin"/>
    <property type="match status" value="1"/>
</dbReference>
<sequence>MNHIFYLMGKSSSGKDTVYSRILEDSELIPIVLYTTRPIRAGEREGVEYHFVDDERFNAMRDSGEVIEWRTYDTKCGKWTYYTAKDSISTDRGDRIGIGTLESYLKIKEYLGDEILVPVYIEVDDDIRFLRAVEREKRQSAPKYAELCRRFLADNEDFSDEKLSEAGVTHRFSNNGSLEECLSAVKKYMSDFQE</sequence>
<evidence type="ECO:0000313" key="8">
    <source>
        <dbReference type="Proteomes" id="UP000183461"/>
    </source>
</evidence>
<dbReference type="InterPro" id="IPR008145">
    <property type="entry name" value="GK/Ca_channel_bsu"/>
</dbReference>
<evidence type="ECO:0000256" key="3">
    <source>
        <dbReference type="ARBA" id="ARBA00022679"/>
    </source>
</evidence>
<dbReference type="PANTHER" id="PTHR23117">
    <property type="entry name" value="GUANYLATE KINASE-RELATED"/>
    <property type="match status" value="1"/>
</dbReference>
<organism evidence="7 8">
    <name type="scientific">Ruminococcus flavefaciens</name>
    <dbReference type="NCBI Taxonomy" id="1265"/>
    <lineage>
        <taxon>Bacteria</taxon>
        <taxon>Bacillati</taxon>
        <taxon>Bacillota</taxon>
        <taxon>Clostridia</taxon>
        <taxon>Eubacteriales</taxon>
        <taxon>Oscillospiraceae</taxon>
        <taxon>Ruminococcus</taxon>
    </lineage>
</organism>
<comment type="function">
    <text evidence="1">Essential for recycling GMP and indirectly, cGMP.</text>
</comment>
<dbReference type="InterPro" id="IPR020590">
    <property type="entry name" value="Guanylate_kinase_CS"/>
</dbReference>
<protein>
    <submittedName>
        <fullName evidence="7">Guanylate kinase</fullName>
    </submittedName>
</protein>
<evidence type="ECO:0000313" key="7">
    <source>
        <dbReference type="EMBL" id="SFW54441.1"/>
    </source>
</evidence>
<dbReference type="SMART" id="SM00072">
    <property type="entry name" value="GuKc"/>
    <property type="match status" value="1"/>
</dbReference>
<evidence type="ECO:0000256" key="2">
    <source>
        <dbReference type="ARBA" id="ARBA00005790"/>
    </source>
</evidence>
<evidence type="ECO:0000256" key="1">
    <source>
        <dbReference type="ARBA" id="ARBA00003531"/>
    </source>
</evidence>
<dbReference type="PANTHER" id="PTHR23117:SF13">
    <property type="entry name" value="GUANYLATE KINASE"/>
    <property type="match status" value="1"/>
</dbReference>
<dbReference type="Gene3D" id="3.40.50.300">
    <property type="entry name" value="P-loop containing nucleotide triphosphate hydrolases"/>
    <property type="match status" value="1"/>
</dbReference>
<keyword evidence="4 7" id="KW-0418">Kinase</keyword>
<dbReference type="InterPro" id="IPR027417">
    <property type="entry name" value="P-loop_NTPase"/>
</dbReference>
<evidence type="ECO:0000259" key="6">
    <source>
        <dbReference type="PROSITE" id="PS50052"/>
    </source>
</evidence>
<gene>
    <name evidence="7" type="ORF">SAMN02910280_0361</name>
</gene>
<dbReference type="RefSeq" id="WP_072301394.1">
    <property type="nucleotide sequence ID" value="NZ_CAMIZA010000040.1"/>
</dbReference>